<evidence type="ECO:0000256" key="5">
    <source>
        <dbReference type="ARBA" id="ARBA00022723"/>
    </source>
</evidence>
<comment type="cofactor">
    <cofactor evidence="2">
        <name>Zn(2+)</name>
        <dbReference type="ChEBI" id="CHEBI:29105"/>
    </cofactor>
</comment>
<evidence type="ECO:0000313" key="10">
    <source>
        <dbReference type="Proteomes" id="UP001466331"/>
    </source>
</evidence>
<evidence type="ECO:0000259" key="8">
    <source>
        <dbReference type="Pfam" id="PF20511"/>
    </source>
</evidence>
<evidence type="ECO:0000256" key="2">
    <source>
        <dbReference type="ARBA" id="ARBA00001947"/>
    </source>
</evidence>
<accession>A0ABU9UCC2</accession>
<evidence type="ECO:0000256" key="3">
    <source>
        <dbReference type="ARBA" id="ARBA00010772"/>
    </source>
</evidence>
<dbReference type="Gene3D" id="1.10.441.10">
    <property type="entry name" value="Phosphomannose Isomerase, domain 2"/>
    <property type="match status" value="1"/>
</dbReference>
<dbReference type="RefSeq" id="WP_420069595.1">
    <property type="nucleotide sequence ID" value="NZ_JBCHKQ010000002.1"/>
</dbReference>
<dbReference type="CDD" id="cd07011">
    <property type="entry name" value="cupin_PMI_type_I_N"/>
    <property type="match status" value="1"/>
</dbReference>
<keyword evidence="5" id="KW-0479">Metal-binding</keyword>
<dbReference type="EMBL" id="JBCHKQ010000002">
    <property type="protein sequence ID" value="MEM5948149.1"/>
    <property type="molecule type" value="Genomic_DNA"/>
</dbReference>
<keyword evidence="6" id="KW-0862">Zinc</keyword>
<evidence type="ECO:0000313" key="9">
    <source>
        <dbReference type="EMBL" id="MEM5948149.1"/>
    </source>
</evidence>
<dbReference type="PANTHER" id="PTHR10309">
    <property type="entry name" value="MANNOSE-6-PHOSPHATE ISOMERASE"/>
    <property type="match status" value="1"/>
</dbReference>
<reference evidence="9 10" key="1">
    <citation type="submission" date="2024-03" db="EMBL/GenBank/DDBJ databases">
        <title>Ignisphaera cupida sp. nov., a hyperthermophilic hydrolytic archaeon from a hot spring of Kamchatka, and proposal of Ignisphaeraceae fam. nov.</title>
        <authorList>
            <person name="Podosokorskaya O.A."/>
            <person name="Elcheninov A.G."/>
            <person name="Maltseva A.I."/>
            <person name="Zayulina K.S."/>
            <person name="Novikov A."/>
            <person name="Merkel A.Y."/>
        </authorList>
    </citation>
    <scope>NUCLEOTIDE SEQUENCE [LARGE SCALE GENOMIC DNA]</scope>
    <source>
        <strain evidence="9 10">38H-sp</strain>
    </source>
</reference>
<dbReference type="Proteomes" id="UP001466331">
    <property type="component" value="Unassembled WGS sequence"/>
</dbReference>
<feature type="domain" description="Phosphomannose isomerase type I catalytic" evidence="8">
    <location>
        <begin position="8"/>
        <end position="153"/>
    </location>
</feature>
<dbReference type="Pfam" id="PF20511">
    <property type="entry name" value="PMI_typeI_cat"/>
    <property type="match status" value="1"/>
</dbReference>
<dbReference type="InterPro" id="IPR011051">
    <property type="entry name" value="RmlC_Cupin_sf"/>
</dbReference>
<dbReference type="InterPro" id="IPR014710">
    <property type="entry name" value="RmlC-like_jellyroll"/>
</dbReference>
<comment type="caution">
    <text evidence="9">The sequence shown here is derived from an EMBL/GenBank/DDBJ whole genome shotgun (WGS) entry which is preliminary data.</text>
</comment>
<dbReference type="InterPro" id="IPR046457">
    <property type="entry name" value="PMI_typeI_cat"/>
</dbReference>
<dbReference type="InterPro" id="IPR018050">
    <property type="entry name" value="Pmannose_isomerase-type1_CS"/>
</dbReference>
<evidence type="ECO:0000256" key="7">
    <source>
        <dbReference type="ARBA" id="ARBA00023235"/>
    </source>
</evidence>
<keyword evidence="7 9" id="KW-0413">Isomerase</keyword>
<evidence type="ECO:0000256" key="4">
    <source>
        <dbReference type="ARBA" id="ARBA00011956"/>
    </source>
</evidence>
<dbReference type="EC" id="5.3.1.8" evidence="4"/>
<dbReference type="InterPro" id="IPR016305">
    <property type="entry name" value="Mannose-6-P_Isomerase"/>
</dbReference>
<evidence type="ECO:0000256" key="6">
    <source>
        <dbReference type="ARBA" id="ARBA00022833"/>
    </source>
</evidence>
<dbReference type="NCBIfam" id="TIGR00218">
    <property type="entry name" value="manA"/>
    <property type="match status" value="1"/>
</dbReference>
<organism evidence="9 10">
    <name type="scientific">Rarispira pelagica</name>
    <dbReference type="NCBI Taxonomy" id="3141764"/>
    <lineage>
        <taxon>Bacteria</taxon>
        <taxon>Pseudomonadati</taxon>
        <taxon>Spirochaetota</taxon>
        <taxon>Spirochaetia</taxon>
        <taxon>Winmispirales</taxon>
        <taxon>Winmispiraceae</taxon>
        <taxon>Rarispira</taxon>
    </lineage>
</organism>
<dbReference type="PANTHER" id="PTHR10309:SF0">
    <property type="entry name" value="MANNOSE-6-PHOSPHATE ISOMERASE"/>
    <property type="match status" value="1"/>
</dbReference>
<dbReference type="PRINTS" id="PR00714">
    <property type="entry name" value="MAN6PISMRASE"/>
</dbReference>
<dbReference type="PIRSF" id="PIRSF001480">
    <property type="entry name" value="Mannose-6-phosphate_isomerase"/>
    <property type="match status" value="1"/>
</dbReference>
<comment type="catalytic activity">
    <reaction evidence="1">
        <text>D-mannose 6-phosphate = D-fructose 6-phosphate</text>
        <dbReference type="Rhea" id="RHEA:12356"/>
        <dbReference type="ChEBI" id="CHEBI:58735"/>
        <dbReference type="ChEBI" id="CHEBI:61527"/>
        <dbReference type="EC" id="5.3.1.8"/>
    </reaction>
</comment>
<comment type="similarity">
    <text evidence="3">Belongs to the mannose-6-phosphate isomerase type 1 family.</text>
</comment>
<dbReference type="GO" id="GO:0004476">
    <property type="term" value="F:mannose-6-phosphate isomerase activity"/>
    <property type="evidence" value="ECO:0007669"/>
    <property type="project" value="UniProtKB-EC"/>
</dbReference>
<protein>
    <recommendedName>
        <fullName evidence="4">mannose-6-phosphate isomerase</fullName>
        <ecNumber evidence="4">5.3.1.8</ecNumber>
    </recommendedName>
</protein>
<sequence>MLVPGVYLLENSVQNYAWGSKSAFSEFLAMDNPDDMPMAELWMGAHPKSPSFVIVGDNRFSLLDVIASEPEGWLGECCASRFGSLPFLFKVLGIASPLSIQAHPDKRQAEAGFARENEIGIPLDAANRNYKDDNHKPEVICALTPFWALRGFREPSDIIARFRHPAFEPFSAYVDRLEVDKSPRGLAAFFEGIMSCEPEVKEKVVSMAFSAFRDNPEPEYRWLERLFMLYPGDIGVLAPLYLNLVKLAPGEAMFLPAGVLHAYLEGVGVELMANSDNVLRGGCTPKHVDVKELMRVLRFESSSCVEILRPQVTDSKKWGYSLPTDEFSLTFIEEGSREHKNSSIEILILIGERASIEWQGGVLELTRGQSAVIAGSVGQSRISVEGGRLYCASVPCKD</sequence>
<dbReference type="PROSITE" id="PS00965">
    <property type="entry name" value="PMI_I_1"/>
    <property type="match status" value="1"/>
</dbReference>
<evidence type="ECO:0000256" key="1">
    <source>
        <dbReference type="ARBA" id="ARBA00000757"/>
    </source>
</evidence>
<keyword evidence="10" id="KW-1185">Reference proteome</keyword>
<proteinExistence type="inferred from homology"/>
<name>A0ABU9UCC2_9SPIR</name>
<dbReference type="SUPFAM" id="SSF51182">
    <property type="entry name" value="RmlC-like cupins"/>
    <property type="match status" value="1"/>
</dbReference>
<dbReference type="Gene3D" id="2.60.120.10">
    <property type="entry name" value="Jelly Rolls"/>
    <property type="match status" value="2"/>
</dbReference>
<gene>
    <name evidence="9" type="primary">manA</name>
    <name evidence="9" type="ORF">WKV44_06305</name>
</gene>
<dbReference type="InterPro" id="IPR001250">
    <property type="entry name" value="Man6P_Isoase-1"/>
</dbReference>